<sequence length="495" mass="55971">MRISFVAFMAYLTIISSSVVDAFVAPNINGVQTSTRYSNSNLNRIQILRSTATDSEGNKIDSSTSGKVLEGGKVIDFESMRGPSQAEHALKLAKEEIMKQSDGNNKIEQTSILGINDDVIKEVGHALCEFANSDEIQKCAAYLRSQTAENFFEKRAGSVTDTYDEVHSSTSISQVQKDTAQTILRKALVESGEVTSAFAKTFFMGTMMLPEVSREATWAIYVWCRRTDEIVDAPRDNDDEMLSDLGMWEMRLENLWKYGEVEDVFDLCLLDVLVKYPTLPITPFVDMIRGMLMDVPEIGIDRYESFDDLHLYCYRVAGTVGLMCLPVFGCAPGYDEIISKEPALSLGVAFQLTNVLRDVGEDAKDRGRVYLPREDMDRFGVTDEQLFEQRVDENYINMMKFQIARAKMYYERARRGVFMLAEESRLPVQSSLDAYGKILDKIEENGYDTLTTRAYVGKMEKMSIIPFSWYRTQDISRTIPLPGDKTIPTLEEPSL</sequence>
<proteinExistence type="predicted"/>
<dbReference type="PROSITE" id="PS01044">
    <property type="entry name" value="SQUALEN_PHYTOEN_SYN_1"/>
    <property type="match status" value="1"/>
</dbReference>
<dbReference type="EMBL" id="KV784375">
    <property type="protein sequence ID" value="OEU09640.1"/>
    <property type="molecule type" value="Genomic_DNA"/>
</dbReference>
<dbReference type="PANTHER" id="PTHR31480">
    <property type="entry name" value="BIFUNCTIONAL LYCOPENE CYCLASE/PHYTOENE SYNTHASE"/>
    <property type="match status" value="1"/>
</dbReference>
<dbReference type="AlphaFoldDB" id="A0A1E7EUD3"/>
<dbReference type="GO" id="GO:0051996">
    <property type="term" value="F:squalene synthase [NAD(P)H] activity"/>
    <property type="evidence" value="ECO:0007669"/>
    <property type="project" value="InterPro"/>
</dbReference>
<protein>
    <recommendedName>
        <fullName evidence="2">15-cis-phytoene synthase</fullName>
        <ecNumber evidence="2">2.5.1.32</ecNumber>
    </recommendedName>
</protein>
<evidence type="ECO:0000313" key="6">
    <source>
        <dbReference type="EMBL" id="OEU09640.1"/>
    </source>
</evidence>
<name>A0A1E7EUD3_9STRA</name>
<comment type="catalytic activity">
    <reaction evidence="1">
        <text>2 (2E,6E,10E)-geranylgeranyl diphosphate = 15-cis-phytoene + 2 diphosphate</text>
        <dbReference type="Rhea" id="RHEA:34475"/>
        <dbReference type="ChEBI" id="CHEBI:27787"/>
        <dbReference type="ChEBI" id="CHEBI:33019"/>
        <dbReference type="ChEBI" id="CHEBI:58756"/>
        <dbReference type="EC" id="2.5.1.32"/>
    </reaction>
</comment>
<dbReference type="InterPro" id="IPR002060">
    <property type="entry name" value="Squ/phyt_synthse"/>
</dbReference>
<dbReference type="SFLD" id="SFLDG01212">
    <property type="entry name" value="Phytoene_synthase_like"/>
    <property type="match status" value="1"/>
</dbReference>
<keyword evidence="3" id="KW-0808">Transferase</keyword>
<dbReference type="KEGG" id="fcy:FRACYDRAFT_264173"/>
<evidence type="ECO:0000256" key="5">
    <source>
        <dbReference type="SAM" id="SignalP"/>
    </source>
</evidence>
<dbReference type="OrthoDB" id="6600518at2759"/>
<dbReference type="Proteomes" id="UP000095751">
    <property type="component" value="Unassembled WGS sequence"/>
</dbReference>
<evidence type="ECO:0000256" key="1">
    <source>
        <dbReference type="ARBA" id="ARBA00001805"/>
    </source>
</evidence>
<dbReference type="CDD" id="cd00683">
    <property type="entry name" value="Trans_IPPS_HH"/>
    <property type="match status" value="1"/>
</dbReference>
<keyword evidence="4" id="KW-0125">Carotenoid biosynthesis</keyword>
<evidence type="ECO:0000256" key="4">
    <source>
        <dbReference type="ARBA" id="ARBA00022746"/>
    </source>
</evidence>
<dbReference type="EC" id="2.5.1.32" evidence="2"/>
<evidence type="ECO:0000256" key="2">
    <source>
        <dbReference type="ARBA" id="ARBA00012396"/>
    </source>
</evidence>
<feature type="signal peptide" evidence="5">
    <location>
        <begin position="1"/>
        <end position="22"/>
    </location>
</feature>
<keyword evidence="5" id="KW-0732">Signal</keyword>
<dbReference type="Pfam" id="PF00494">
    <property type="entry name" value="SQS_PSY"/>
    <property type="match status" value="1"/>
</dbReference>
<dbReference type="GO" id="GO:0004311">
    <property type="term" value="F:geranylgeranyl diphosphate synthase activity"/>
    <property type="evidence" value="ECO:0007669"/>
    <property type="project" value="InterPro"/>
</dbReference>
<dbReference type="Gene3D" id="1.10.600.10">
    <property type="entry name" value="Farnesyl Diphosphate Synthase"/>
    <property type="match status" value="1"/>
</dbReference>
<dbReference type="SFLD" id="SFLDS00005">
    <property type="entry name" value="Isoprenoid_Synthase_Type_I"/>
    <property type="match status" value="1"/>
</dbReference>
<reference evidence="6 7" key="1">
    <citation type="submission" date="2016-09" db="EMBL/GenBank/DDBJ databases">
        <title>Extensive genetic diversity and differential bi-allelic expression allows diatom success in the polar Southern Ocean.</title>
        <authorList>
            <consortium name="DOE Joint Genome Institute"/>
            <person name="Mock T."/>
            <person name="Otillar R.P."/>
            <person name="Strauss J."/>
            <person name="Dupont C."/>
            <person name="Frickenhaus S."/>
            <person name="Maumus F."/>
            <person name="Mcmullan M."/>
            <person name="Sanges R."/>
            <person name="Schmutz J."/>
            <person name="Toseland A."/>
            <person name="Valas R."/>
            <person name="Veluchamy A."/>
            <person name="Ward B.J."/>
            <person name="Allen A."/>
            <person name="Barry K."/>
            <person name="Falciatore A."/>
            <person name="Ferrante M."/>
            <person name="Fortunato A.E."/>
            <person name="Gloeckner G."/>
            <person name="Gruber A."/>
            <person name="Hipkin R."/>
            <person name="Janech M."/>
            <person name="Kroth P."/>
            <person name="Leese F."/>
            <person name="Lindquist E."/>
            <person name="Lyon B.R."/>
            <person name="Martin J."/>
            <person name="Mayer C."/>
            <person name="Parker M."/>
            <person name="Quesneville H."/>
            <person name="Raymond J."/>
            <person name="Uhlig C."/>
            <person name="Valentin K.U."/>
            <person name="Worden A.Z."/>
            <person name="Armbrust E.V."/>
            <person name="Bowler C."/>
            <person name="Green B."/>
            <person name="Moulton V."/>
            <person name="Van Oosterhout C."/>
            <person name="Grigoriev I."/>
        </authorList>
    </citation>
    <scope>NUCLEOTIDE SEQUENCE [LARGE SCALE GENOMIC DNA]</scope>
    <source>
        <strain evidence="6 7">CCMP1102</strain>
    </source>
</reference>
<keyword evidence="7" id="KW-1185">Reference proteome</keyword>
<dbReference type="InterPro" id="IPR033904">
    <property type="entry name" value="Trans_IPPS_HH"/>
</dbReference>
<evidence type="ECO:0000313" key="7">
    <source>
        <dbReference type="Proteomes" id="UP000095751"/>
    </source>
</evidence>
<dbReference type="InParanoid" id="A0A1E7EUD3"/>
<dbReference type="InterPro" id="IPR044843">
    <property type="entry name" value="Trans_IPPS_bact-type"/>
</dbReference>
<evidence type="ECO:0000256" key="3">
    <source>
        <dbReference type="ARBA" id="ARBA00022679"/>
    </source>
</evidence>
<gene>
    <name evidence="6" type="primary">PSY2</name>
    <name evidence="6" type="ORF">FRACYDRAFT_264173</name>
</gene>
<feature type="chain" id="PRO_5009192255" description="15-cis-phytoene synthase" evidence="5">
    <location>
        <begin position="23"/>
        <end position="495"/>
    </location>
</feature>
<dbReference type="SFLD" id="SFLDG01018">
    <property type="entry name" value="Squalene/Phytoene_Synthase_Lik"/>
    <property type="match status" value="1"/>
</dbReference>
<organism evidence="6 7">
    <name type="scientific">Fragilariopsis cylindrus CCMP1102</name>
    <dbReference type="NCBI Taxonomy" id="635003"/>
    <lineage>
        <taxon>Eukaryota</taxon>
        <taxon>Sar</taxon>
        <taxon>Stramenopiles</taxon>
        <taxon>Ochrophyta</taxon>
        <taxon>Bacillariophyta</taxon>
        <taxon>Bacillariophyceae</taxon>
        <taxon>Bacillariophycidae</taxon>
        <taxon>Bacillariales</taxon>
        <taxon>Bacillariaceae</taxon>
        <taxon>Fragilariopsis</taxon>
    </lineage>
</organism>
<accession>A0A1E7EUD3</accession>
<dbReference type="InterPro" id="IPR008949">
    <property type="entry name" value="Isoprenoid_synthase_dom_sf"/>
</dbReference>
<dbReference type="GO" id="GO:0016117">
    <property type="term" value="P:carotenoid biosynthetic process"/>
    <property type="evidence" value="ECO:0007669"/>
    <property type="project" value="UniProtKB-KW"/>
</dbReference>
<dbReference type="SUPFAM" id="SSF48576">
    <property type="entry name" value="Terpenoid synthases"/>
    <property type="match status" value="1"/>
</dbReference>
<dbReference type="InterPro" id="IPR019845">
    <property type="entry name" value="Squalene/phytoene_synthase_CS"/>
</dbReference>